<dbReference type="AlphaFoldDB" id="A0A8X6RF63"/>
<comment type="caution">
    <text evidence="2">The sequence shown here is derived from an EMBL/GenBank/DDBJ whole genome shotgun (WGS) entry which is preliminary data.</text>
</comment>
<dbReference type="Proteomes" id="UP000887159">
    <property type="component" value="Unassembled WGS sequence"/>
</dbReference>
<gene>
    <name evidence="2" type="ORF">TNCV_3412411</name>
</gene>
<feature type="compositionally biased region" description="Polar residues" evidence="1">
    <location>
        <begin position="75"/>
        <end position="85"/>
    </location>
</feature>
<sequence>MFGDNCMSRSQICTMRLFPVSKSEKCIEENTSSVCRRGEGKNGPLTEGGDTCYSMAFGDEPRHFEPCSSDDDNTRAGTFSPNYRTPPTGGR</sequence>
<protein>
    <submittedName>
        <fullName evidence="2">Uncharacterized protein</fullName>
    </submittedName>
</protein>
<dbReference type="EMBL" id="BMAU01021176">
    <property type="protein sequence ID" value="GFX93878.1"/>
    <property type="molecule type" value="Genomic_DNA"/>
</dbReference>
<name>A0A8X6RF63_TRICX</name>
<keyword evidence="3" id="KW-1185">Reference proteome</keyword>
<accession>A0A8X6RF63</accession>
<evidence type="ECO:0000256" key="1">
    <source>
        <dbReference type="SAM" id="MobiDB-lite"/>
    </source>
</evidence>
<evidence type="ECO:0000313" key="2">
    <source>
        <dbReference type="EMBL" id="GFX93878.1"/>
    </source>
</evidence>
<feature type="region of interest" description="Disordered" evidence="1">
    <location>
        <begin position="63"/>
        <end position="91"/>
    </location>
</feature>
<proteinExistence type="predicted"/>
<organism evidence="2 3">
    <name type="scientific">Trichonephila clavipes</name>
    <name type="common">Golden silk orbweaver</name>
    <name type="synonym">Nephila clavipes</name>
    <dbReference type="NCBI Taxonomy" id="2585209"/>
    <lineage>
        <taxon>Eukaryota</taxon>
        <taxon>Metazoa</taxon>
        <taxon>Ecdysozoa</taxon>
        <taxon>Arthropoda</taxon>
        <taxon>Chelicerata</taxon>
        <taxon>Arachnida</taxon>
        <taxon>Araneae</taxon>
        <taxon>Araneomorphae</taxon>
        <taxon>Entelegynae</taxon>
        <taxon>Araneoidea</taxon>
        <taxon>Nephilidae</taxon>
        <taxon>Trichonephila</taxon>
    </lineage>
</organism>
<reference evidence="2" key="1">
    <citation type="submission" date="2020-08" db="EMBL/GenBank/DDBJ databases">
        <title>Multicomponent nature underlies the extraordinary mechanical properties of spider dragline silk.</title>
        <authorList>
            <person name="Kono N."/>
            <person name="Nakamura H."/>
            <person name="Mori M."/>
            <person name="Yoshida Y."/>
            <person name="Ohtoshi R."/>
            <person name="Malay A.D."/>
            <person name="Moran D.A.P."/>
            <person name="Tomita M."/>
            <person name="Numata K."/>
            <person name="Arakawa K."/>
        </authorList>
    </citation>
    <scope>NUCLEOTIDE SEQUENCE</scope>
</reference>
<evidence type="ECO:0000313" key="3">
    <source>
        <dbReference type="Proteomes" id="UP000887159"/>
    </source>
</evidence>